<gene>
    <name evidence="2" type="ORF">H9838_05610</name>
</gene>
<reference evidence="2" key="1">
    <citation type="journal article" date="2021" name="PeerJ">
        <title>Extensive microbial diversity within the chicken gut microbiome revealed by metagenomics and culture.</title>
        <authorList>
            <person name="Gilroy R."/>
            <person name="Ravi A."/>
            <person name="Getino M."/>
            <person name="Pursley I."/>
            <person name="Horton D.L."/>
            <person name="Alikhan N.F."/>
            <person name="Baker D."/>
            <person name="Gharbi K."/>
            <person name="Hall N."/>
            <person name="Watson M."/>
            <person name="Adriaenssens E.M."/>
            <person name="Foster-Nyarko E."/>
            <person name="Jarju S."/>
            <person name="Secka A."/>
            <person name="Antonio M."/>
            <person name="Oren A."/>
            <person name="Chaudhuri R.R."/>
            <person name="La Ragione R."/>
            <person name="Hildebrand F."/>
            <person name="Pallen M.J."/>
        </authorList>
    </citation>
    <scope>NUCLEOTIDE SEQUENCE</scope>
    <source>
        <strain evidence="2">1282</strain>
    </source>
</reference>
<protein>
    <submittedName>
        <fullName evidence="2">Uncharacterized protein</fullName>
    </submittedName>
</protein>
<sequence length="77" mass="8301">MKAVTHFMGWAALVGGAVLGILSLLAGGVLQLVMWIFLGLVLAVILFALTEVLGRLEEQQALLQELRGTKEKKEPAE</sequence>
<accession>A0A9D1YD56</accession>
<dbReference type="Proteomes" id="UP000823915">
    <property type="component" value="Unassembled WGS sequence"/>
</dbReference>
<name>A0A9D1YD56_9FIRM</name>
<evidence type="ECO:0000313" key="2">
    <source>
        <dbReference type="EMBL" id="HIY26639.1"/>
    </source>
</evidence>
<feature type="transmembrane region" description="Helical" evidence="1">
    <location>
        <begin position="32"/>
        <end position="53"/>
    </location>
</feature>
<dbReference type="EMBL" id="DXDU01000094">
    <property type="protein sequence ID" value="HIY26639.1"/>
    <property type="molecule type" value="Genomic_DNA"/>
</dbReference>
<keyword evidence="1" id="KW-0472">Membrane</keyword>
<evidence type="ECO:0000313" key="3">
    <source>
        <dbReference type="Proteomes" id="UP000823915"/>
    </source>
</evidence>
<evidence type="ECO:0000256" key="1">
    <source>
        <dbReference type="SAM" id="Phobius"/>
    </source>
</evidence>
<dbReference type="AlphaFoldDB" id="A0A9D1YD56"/>
<reference evidence="2" key="2">
    <citation type="submission" date="2021-04" db="EMBL/GenBank/DDBJ databases">
        <authorList>
            <person name="Gilroy R."/>
        </authorList>
    </citation>
    <scope>NUCLEOTIDE SEQUENCE</scope>
    <source>
        <strain evidence="2">1282</strain>
    </source>
</reference>
<comment type="caution">
    <text evidence="2">The sequence shown here is derived from an EMBL/GenBank/DDBJ whole genome shotgun (WGS) entry which is preliminary data.</text>
</comment>
<proteinExistence type="predicted"/>
<keyword evidence="1" id="KW-1133">Transmembrane helix</keyword>
<organism evidence="2 3">
    <name type="scientific">Candidatus Acutalibacter pullistercoris</name>
    <dbReference type="NCBI Taxonomy" id="2838418"/>
    <lineage>
        <taxon>Bacteria</taxon>
        <taxon>Bacillati</taxon>
        <taxon>Bacillota</taxon>
        <taxon>Clostridia</taxon>
        <taxon>Eubacteriales</taxon>
        <taxon>Acutalibacteraceae</taxon>
        <taxon>Acutalibacter</taxon>
    </lineage>
</organism>
<keyword evidence="1" id="KW-0812">Transmembrane</keyword>
<feature type="transmembrane region" description="Helical" evidence="1">
    <location>
        <begin position="7"/>
        <end position="26"/>
    </location>
</feature>